<accession>A0ABD0M1F2</accession>
<comment type="caution">
    <text evidence="1">The sequence shown here is derived from an EMBL/GenBank/DDBJ whole genome shotgun (WGS) entry which is preliminary data.</text>
</comment>
<protein>
    <submittedName>
        <fullName evidence="1">Uncharacterized protein</fullName>
    </submittedName>
</protein>
<evidence type="ECO:0000313" key="2">
    <source>
        <dbReference type="Proteomes" id="UP001519460"/>
    </source>
</evidence>
<name>A0ABD0M1F2_9CAEN</name>
<dbReference type="EMBL" id="JACVVK020000010">
    <property type="protein sequence ID" value="KAK7505547.1"/>
    <property type="molecule type" value="Genomic_DNA"/>
</dbReference>
<reference evidence="1 2" key="1">
    <citation type="journal article" date="2023" name="Sci. Data">
        <title>Genome assembly of the Korean intertidal mud-creeper Batillaria attramentaria.</title>
        <authorList>
            <person name="Patra A.K."/>
            <person name="Ho P.T."/>
            <person name="Jun S."/>
            <person name="Lee S.J."/>
            <person name="Kim Y."/>
            <person name="Won Y.J."/>
        </authorList>
    </citation>
    <scope>NUCLEOTIDE SEQUENCE [LARGE SCALE GENOMIC DNA]</scope>
    <source>
        <strain evidence="1">Wonlab-2016</strain>
    </source>
</reference>
<gene>
    <name evidence="1" type="ORF">BaRGS_00003292</name>
</gene>
<organism evidence="1 2">
    <name type="scientific">Batillaria attramentaria</name>
    <dbReference type="NCBI Taxonomy" id="370345"/>
    <lineage>
        <taxon>Eukaryota</taxon>
        <taxon>Metazoa</taxon>
        <taxon>Spiralia</taxon>
        <taxon>Lophotrochozoa</taxon>
        <taxon>Mollusca</taxon>
        <taxon>Gastropoda</taxon>
        <taxon>Caenogastropoda</taxon>
        <taxon>Sorbeoconcha</taxon>
        <taxon>Cerithioidea</taxon>
        <taxon>Batillariidae</taxon>
        <taxon>Batillaria</taxon>
    </lineage>
</organism>
<feature type="non-terminal residue" evidence="1">
    <location>
        <position position="65"/>
    </location>
</feature>
<keyword evidence="2" id="KW-1185">Reference proteome</keyword>
<dbReference type="AlphaFoldDB" id="A0ABD0M1F2"/>
<evidence type="ECO:0000313" key="1">
    <source>
        <dbReference type="EMBL" id="KAK7505547.1"/>
    </source>
</evidence>
<sequence length="65" mass="7013">TLSSYASVYCDCGLSRRLTDALVNGYILLAYKNLVVGESGQKLEEPSVLPAASTSCKITTQRTKQ</sequence>
<dbReference type="Proteomes" id="UP001519460">
    <property type="component" value="Unassembled WGS sequence"/>
</dbReference>
<proteinExistence type="predicted"/>
<feature type="non-terminal residue" evidence="1">
    <location>
        <position position="1"/>
    </location>
</feature>